<accession>A0A3B3S7Z6</accession>
<organism evidence="3 4">
    <name type="scientific">Paramormyrops kingsleyae</name>
    <dbReference type="NCBI Taxonomy" id="1676925"/>
    <lineage>
        <taxon>Eukaryota</taxon>
        <taxon>Metazoa</taxon>
        <taxon>Chordata</taxon>
        <taxon>Craniata</taxon>
        <taxon>Vertebrata</taxon>
        <taxon>Euteleostomi</taxon>
        <taxon>Actinopterygii</taxon>
        <taxon>Neopterygii</taxon>
        <taxon>Teleostei</taxon>
        <taxon>Osteoglossocephala</taxon>
        <taxon>Osteoglossomorpha</taxon>
        <taxon>Osteoglossiformes</taxon>
        <taxon>Mormyridae</taxon>
        <taxon>Paramormyrops</taxon>
    </lineage>
</organism>
<dbReference type="GeneTree" id="ENSGT00940000154630"/>
<dbReference type="Proteomes" id="UP000261540">
    <property type="component" value="Unplaced"/>
</dbReference>
<reference evidence="3" key="2">
    <citation type="submission" date="2025-09" db="UniProtKB">
        <authorList>
            <consortium name="Ensembl"/>
        </authorList>
    </citation>
    <scope>IDENTIFICATION</scope>
</reference>
<dbReference type="Ensembl" id="ENSPKIT00000007069.1">
    <property type="protein sequence ID" value="ENSPKIP00000026315.1"/>
    <property type="gene ID" value="ENSPKIG00000008849.1"/>
</dbReference>
<proteinExistence type="predicted"/>
<feature type="compositionally biased region" description="Basic and acidic residues" evidence="2">
    <location>
        <begin position="80"/>
        <end position="89"/>
    </location>
</feature>
<evidence type="ECO:0000256" key="1">
    <source>
        <dbReference type="ARBA" id="ARBA00022737"/>
    </source>
</evidence>
<evidence type="ECO:0000313" key="3">
    <source>
        <dbReference type="Ensembl" id="ENSPKIP00000026315.1"/>
    </source>
</evidence>
<dbReference type="STRING" id="1676925.ENSPKIP00000026315"/>
<evidence type="ECO:0000256" key="2">
    <source>
        <dbReference type="SAM" id="MobiDB-lite"/>
    </source>
</evidence>
<protein>
    <submittedName>
        <fullName evidence="3">Sperm microtubule associated protein 2</fullName>
    </submittedName>
</protein>
<feature type="region of interest" description="Disordered" evidence="2">
    <location>
        <begin position="62"/>
        <end position="89"/>
    </location>
</feature>
<dbReference type="PANTHER" id="PTHR15901:SF16">
    <property type="entry name" value="TESTICULAR HAPLOID EXPRESSED GENE PROTEIN"/>
    <property type="match status" value="1"/>
</dbReference>
<dbReference type="PANTHER" id="PTHR15901">
    <property type="entry name" value="TESTICULAR HAPLOID EXPRESSED GENE PROTEIN"/>
    <property type="match status" value="1"/>
</dbReference>
<keyword evidence="1" id="KW-0677">Repeat</keyword>
<reference evidence="3" key="1">
    <citation type="submission" date="2025-08" db="UniProtKB">
        <authorList>
            <consortium name="Ensembl"/>
        </authorList>
    </citation>
    <scope>IDENTIFICATION</scope>
</reference>
<dbReference type="SMART" id="SM00705">
    <property type="entry name" value="THEG"/>
    <property type="match status" value="3"/>
</dbReference>
<dbReference type="GO" id="GO:0007283">
    <property type="term" value="P:spermatogenesis"/>
    <property type="evidence" value="ECO:0007669"/>
    <property type="project" value="TreeGrafter"/>
</dbReference>
<dbReference type="InterPro" id="IPR042401">
    <property type="entry name" value="SPMAP2-like"/>
</dbReference>
<evidence type="ECO:0000313" key="4">
    <source>
        <dbReference type="Proteomes" id="UP000261540"/>
    </source>
</evidence>
<dbReference type="Pfam" id="PF14912">
    <property type="entry name" value="THEG"/>
    <property type="match status" value="2"/>
</dbReference>
<dbReference type="AlphaFoldDB" id="A0A3B3S7Z6"/>
<name>A0A3B3S7Z6_9TELE</name>
<sequence length="157" mass="17528">MDQLAQPKPNRLKYPDRSVYWLDELPLASKGSTTTFRSPAWQVTAATLQASPSERVCHLAIPRPPTVGWQPDRPLLATPKSDHPEHQQDRPVLWAVPKSALCGAPSERIQVLAQPKQRRALFEGHDPYRVSPAALYGTASLRLLQLSAPLPRKCKNK</sequence>
<dbReference type="InterPro" id="IPR006623">
    <property type="entry name" value="THEG"/>
</dbReference>
<keyword evidence="4" id="KW-1185">Reference proteome</keyword>